<dbReference type="Proteomes" id="UP000749559">
    <property type="component" value="Unassembled WGS sequence"/>
</dbReference>
<feature type="domain" description="Amine oxidase" evidence="1">
    <location>
        <begin position="12"/>
        <end position="192"/>
    </location>
</feature>
<dbReference type="SUPFAM" id="SSF51905">
    <property type="entry name" value="FAD/NAD(P)-binding domain"/>
    <property type="match status" value="1"/>
</dbReference>
<dbReference type="InterPro" id="IPR002937">
    <property type="entry name" value="Amino_oxidase"/>
</dbReference>
<organism evidence="2 3">
    <name type="scientific">Owenia fusiformis</name>
    <name type="common">Polychaete worm</name>
    <dbReference type="NCBI Taxonomy" id="6347"/>
    <lineage>
        <taxon>Eukaryota</taxon>
        <taxon>Metazoa</taxon>
        <taxon>Spiralia</taxon>
        <taxon>Lophotrochozoa</taxon>
        <taxon>Annelida</taxon>
        <taxon>Polychaeta</taxon>
        <taxon>Sedentaria</taxon>
        <taxon>Canalipalpata</taxon>
        <taxon>Sabellida</taxon>
        <taxon>Oweniida</taxon>
        <taxon>Oweniidae</taxon>
        <taxon>Owenia</taxon>
    </lineage>
</organism>
<keyword evidence="3" id="KW-1185">Reference proteome</keyword>
<dbReference type="EMBL" id="CAIIXF020000012">
    <property type="protein sequence ID" value="CAH1801016.1"/>
    <property type="molecule type" value="Genomic_DNA"/>
</dbReference>
<evidence type="ECO:0000313" key="2">
    <source>
        <dbReference type="EMBL" id="CAH1801016.1"/>
    </source>
</evidence>
<dbReference type="PANTHER" id="PTHR10742">
    <property type="entry name" value="FLAVIN MONOAMINE OXIDASE"/>
    <property type="match status" value="1"/>
</dbReference>
<accession>A0A8S4Q5B5</accession>
<gene>
    <name evidence="2" type="ORF">OFUS_LOCUS24845</name>
</gene>
<reference evidence="2" key="1">
    <citation type="submission" date="2022-03" db="EMBL/GenBank/DDBJ databases">
        <authorList>
            <person name="Martin C."/>
        </authorList>
    </citation>
    <scope>NUCLEOTIDE SEQUENCE</scope>
</reference>
<sequence length="193" mass="22305">MIPTCMSDIKWNGYTLEQGATWITGGSEGNSVWDLAQKYNLSGFFTDWEDYTARDSNGNDVTEEFDLVYDRLLPARDFEYDLSVEKLENNKTDITKKVALRLGGWNANSSYDYAAQYYDYDYEYAEDIDILSLKYGLVYTYDDFNDSDYHVLDSRGYRYLVQATADEFLDGSNLMLSKIVSKVDTLPNRVRVI</sequence>
<dbReference type="PANTHER" id="PTHR10742:SF313">
    <property type="entry name" value="AMINE OXIDASE"/>
    <property type="match status" value="1"/>
</dbReference>
<evidence type="ECO:0000313" key="3">
    <source>
        <dbReference type="Proteomes" id="UP000749559"/>
    </source>
</evidence>
<dbReference type="OrthoDB" id="5046242at2759"/>
<dbReference type="AlphaFoldDB" id="A0A8S4Q5B5"/>
<evidence type="ECO:0000259" key="1">
    <source>
        <dbReference type="Pfam" id="PF01593"/>
    </source>
</evidence>
<protein>
    <recommendedName>
        <fullName evidence="1">Amine oxidase domain-containing protein</fullName>
    </recommendedName>
</protein>
<dbReference type="GO" id="GO:0006598">
    <property type="term" value="P:polyamine catabolic process"/>
    <property type="evidence" value="ECO:0007669"/>
    <property type="project" value="TreeGrafter"/>
</dbReference>
<name>A0A8S4Q5B5_OWEFU</name>
<proteinExistence type="predicted"/>
<dbReference type="Pfam" id="PF01593">
    <property type="entry name" value="Amino_oxidase"/>
    <property type="match status" value="1"/>
</dbReference>
<comment type="caution">
    <text evidence="2">The sequence shown here is derived from an EMBL/GenBank/DDBJ whole genome shotgun (WGS) entry which is preliminary data.</text>
</comment>
<dbReference type="InterPro" id="IPR050281">
    <property type="entry name" value="Flavin_monoamine_oxidase"/>
</dbReference>
<dbReference type="InterPro" id="IPR036188">
    <property type="entry name" value="FAD/NAD-bd_sf"/>
</dbReference>
<dbReference type="GO" id="GO:0016491">
    <property type="term" value="F:oxidoreductase activity"/>
    <property type="evidence" value="ECO:0007669"/>
    <property type="project" value="InterPro"/>
</dbReference>